<evidence type="ECO:0000313" key="2">
    <source>
        <dbReference type="Proteomes" id="UP001210211"/>
    </source>
</evidence>
<evidence type="ECO:0000313" key="1">
    <source>
        <dbReference type="EMBL" id="KAJ3696447.1"/>
    </source>
</evidence>
<dbReference type="PANTHER" id="PTHR48465">
    <property type="entry name" value="PROTEIN SSUH2 HOMOLOG"/>
    <property type="match status" value="1"/>
</dbReference>
<keyword evidence="2" id="KW-1185">Reference proteome</keyword>
<gene>
    <name evidence="1" type="ORF">LUZ61_000152</name>
</gene>
<dbReference type="Proteomes" id="UP001210211">
    <property type="component" value="Unassembled WGS sequence"/>
</dbReference>
<comment type="caution">
    <text evidence="1">The sequence shown here is derived from an EMBL/GenBank/DDBJ whole genome shotgun (WGS) entry which is preliminary data.</text>
</comment>
<protein>
    <submittedName>
        <fullName evidence="1">Uncharacterized protein</fullName>
    </submittedName>
</protein>
<dbReference type="EMBL" id="JAMRDG010000001">
    <property type="protein sequence ID" value="KAJ3696447.1"/>
    <property type="molecule type" value="Genomic_DNA"/>
</dbReference>
<proteinExistence type="predicted"/>
<dbReference type="AlphaFoldDB" id="A0AAD6EPK3"/>
<organism evidence="1 2">
    <name type="scientific">Rhynchospora tenuis</name>
    <dbReference type="NCBI Taxonomy" id="198213"/>
    <lineage>
        <taxon>Eukaryota</taxon>
        <taxon>Viridiplantae</taxon>
        <taxon>Streptophyta</taxon>
        <taxon>Embryophyta</taxon>
        <taxon>Tracheophyta</taxon>
        <taxon>Spermatophyta</taxon>
        <taxon>Magnoliopsida</taxon>
        <taxon>Liliopsida</taxon>
        <taxon>Poales</taxon>
        <taxon>Cyperaceae</taxon>
        <taxon>Cyperoideae</taxon>
        <taxon>Rhynchosporeae</taxon>
        <taxon>Rhynchospora</taxon>
    </lineage>
</organism>
<sequence length="469" mass="52842">MRLRNPEASNFVTYRFYPFLFISLFPISPWNHTKLQTSPSLHAPMEHHQSKPLLSDDNKVESWRPYEYYPHAPTGEEVRLPSNFSETTSERFNCYPPPSNHNAHVSSPDPPPLPFPHALSPFQDAAPGGYGYQGGYNDHQCCDPSRLIDSSVLDEVEVRQLLVDHVGHRCCWGSGPARKLQITSIDNCSAYVGILETFIEERETVIEREPYMGGKIDSPEKGSQCGIWELDVKSELPQLFIPEKEIRIKIPHTEVVASAMVYCNGRGETTCPFCHGMDPMTQCPECFGRGVVSDQDGSDTVCTMCLGKGTMSCASCNSKGTVTCNTCNGRGSLLTRSVAVIKWKTQYTKKVSTSSKAASVPDEVFHKARGKQLYNMQAYQCTPAFFPNFDELNDLSSEVIARRAPLPPSARVITERHIISIVPVTRVIMAHRNRSFSFYILGYDWDIFVRDYPSRFCWGLCCCFEWLNL</sequence>
<reference evidence="1 2" key="1">
    <citation type="journal article" date="2022" name="Cell">
        <title>Repeat-based holocentromeres influence genome architecture and karyotype evolution.</title>
        <authorList>
            <person name="Hofstatter P.G."/>
            <person name="Thangavel G."/>
            <person name="Lux T."/>
            <person name="Neumann P."/>
            <person name="Vondrak T."/>
            <person name="Novak P."/>
            <person name="Zhang M."/>
            <person name="Costa L."/>
            <person name="Castellani M."/>
            <person name="Scott A."/>
            <person name="Toegelov H."/>
            <person name="Fuchs J."/>
            <person name="Mata-Sucre Y."/>
            <person name="Dias Y."/>
            <person name="Vanzela A.L.L."/>
            <person name="Huettel B."/>
            <person name="Almeida C.C.S."/>
            <person name="Simkova H."/>
            <person name="Souza G."/>
            <person name="Pedrosa-Harand A."/>
            <person name="Macas J."/>
            <person name="Mayer K.F.X."/>
            <person name="Houben A."/>
            <person name="Marques A."/>
        </authorList>
    </citation>
    <scope>NUCLEOTIDE SEQUENCE [LARGE SCALE GENOMIC DNA]</scope>
    <source>
        <strain evidence="1">RhyTen1mFocal</strain>
    </source>
</reference>
<dbReference type="PANTHER" id="PTHR48465:SF1">
    <property type="entry name" value="PROTEIN SSUH2 HOMOLOG"/>
    <property type="match status" value="1"/>
</dbReference>
<name>A0AAD6EPK3_9POAL</name>
<accession>A0AAD6EPK3</accession>
<dbReference type="InterPro" id="IPR052789">
    <property type="entry name" value="SSUH2_homolog"/>
</dbReference>